<dbReference type="EMBL" id="RBNI01002381">
    <property type="protein sequence ID" value="RUP49358.1"/>
    <property type="molecule type" value="Genomic_DNA"/>
</dbReference>
<keyword evidence="3" id="KW-1185">Reference proteome</keyword>
<gene>
    <name evidence="2" type="ORF">BC936DRAFT_142723</name>
</gene>
<comment type="caution">
    <text evidence="2">The sequence shown here is derived from an EMBL/GenBank/DDBJ whole genome shotgun (WGS) entry which is preliminary data.</text>
</comment>
<accession>A0A433DEV6</accession>
<evidence type="ECO:0000313" key="2">
    <source>
        <dbReference type="EMBL" id="RUP49358.1"/>
    </source>
</evidence>
<protein>
    <submittedName>
        <fullName evidence="2">Uncharacterized protein</fullName>
    </submittedName>
</protein>
<evidence type="ECO:0000256" key="1">
    <source>
        <dbReference type="SAM" id="MobiDB-lite"/>
    </source>
</evidence>
<feature type="region of interest" description="Disordered" evidence="1">
    <location>
        <begin position="15"/>
        <end position="48"/>
    </location>
</feature>
<dbReference type="AlphaFoldDB" id="A0A433DEV6"/>
<sequence length="76" mass="8127">MRQLSQALQHLHRVLPPVAGDLGPGLDRSSPRTWRGRGGQSGQLNETVTPEVLLSVGRSLVTVGESKLVTVGESKE</sequence>
<evidence type="ECO:0000313" key="3">
    <source>
        <dbReference type="Proteomes" id="UP000268093"/>
    </source>
</evidence>
<proteinExistence type="predicted"/>
<organism evidence="2 3">
    <name type="scientific">Jimgerdemannia flammicorona</name>
    <dbReference type="NCBI Taxonomy" id="994334"/>
    <lineage>
        <taxon>Eukaryota</taxon>
        <taxon>Fungi</taxon>
        <taxon>Fungi incertae sedis</taxon>
        <taxon>Mucoromycota</taxon>
        <taxon>Mucoromycotina</taxon>
        <taxon>Endogonomycetes</taxon>
        <taxon>Endogonales</taxon>
        <taxon>Endogonaceae</taxon>
        <taxon>Jimgerdemannia</taxon>
    </lineage>
</organism>
<dbReference type="Proteomes" id="UP000268093">
    <property type="component" value="Unassembled WGS sequence"/>
</dbReference>
<reference evidence="2 3" key="1">
    <citation type="journal article" date="2018" name="New Phytol.">
        <title>Phylogenomics of Endogonaceae and evolution of mycorrhizas within Mucoromycota.</title>
        <authorList>
            <person name="Chang Y."/>
            <person name="Desiro A."/>
            <person name="Na H."/>
            <person name="Sandor L."/>
            <person name="Lipzen A."/>
            <person name="Clum A."/>
            <person name="Barry K."/>
            <person name="Grigoriev I.V."/>
            <person name="Martin F.M."/>
            <person name="Stajich J.E."/>
            <person name="Smith M.E."/>
            <person name="Bonito G."/>
            <person name="Spatafora J.W."/>
        </authorList>
    </citation>
    <scope>NUCLEOTIDE SEQUENCE [LARGE SCALE GENOMIC DNA]</scope>
    <source>
        <strain evidence="2 3">GMNB39</strain>
    </source>
</reference>
<name>A0A433DEV6_9FUNG</name>